<dbReference type="Proteomes" id="UP001430306">
    <property type="component" value="Unassembled WGS sequence"/>
</dbReference>
<dbReference type="EMBL" id="JAJKFW010000022">
    <property type="protein sequence ID" value="MCC9642844.1"/>
    <property type="molecule type" value="Genomic_DNA"/>
</dbReference>
<evidence type="ECO:0000313" key="2">
    <source>
        <dbReference type="EMBL" id="MCC9642844.1"/>
    </source>
</evidence>
<evidence type="ECO:0000256" key="1">
    <source>
        <dbReference type="SAM" id="Phobius"/>
    </source>
</evidence>
<proteinExistence type="predicted"/>
<keyword evidence="3" id="KW-1185">Reference proteome</keyword>
<organism evidence="2 3">
    <name type="scientific">Rhodopirellula halodulae</name>
    <dbReference type="NCBI Taxonomy" id="2894198"/>
    <lineage>
        <taxon>Bacteria</taxon>
        <taxon>Pseudomonadati</taxon>
        <taxon>Planctomycetota</taxon>
        <taxon>Planctomycetia</taxon>
        <taxon>Pirellulales</taxon>
        <taxon>Pirellulaceae</taxon>
        <taxon>Rhodopirellula</taxon>
    </lineage>
</organism>
<reference evidence="2" key="1">
    <citation type="submission" date="2021-11" db="EMBL/GenBank/DDBJ databases">
        <title>Genome sequence.</title>
        <authorList>
            <person name="Sun Q."/>
        </authorList>
    </citation>
    <scope>NUCLEOTIDE SEQUENCE</scope>
    <source>
        <strain evidence="2">JC740</strain>
    </source>
</reference>
<accession>A0ABS8NH15</accession>
<keyword evidence="1" id="KW-0472">Membrane</keyword>
<feature type="transmembrane region" description="Helical" evidence="1">
    <location>
        <begin position="20"/>
        <end position="37"/>
    </location>
</feature>
<protein>
    <recommendedName>
        <fullName evidence="4">Transmembrane protein</fullName>
    </recommendedName>
</protein>
<evidence type="ECO:0008006" key="4">
    <source>
        <dbReference type="Google" id="ProtNLM"/>
    </source>
</evidence>
<dbReference type="RefSeq" id="WP_230273795.1">
    <property type="nucleotide sequence ID" value="NZ_JAJKFW010000022.1"/>
</dbReference>
<name>A0ABS8NH15_9BACT</name>
<sequence length="120" mass="13389">MQARQHSSKGDETASFARRFGWIGILALIVAIGVFLFPGTKVELDDQGYGAATALFRICNQRDSESLAKMESEIQTWRSEGKLSDKSFDALTDVIDLAKSGDWRDANQACRTIMEDQVKR</sequence>
<evidence type="ECO:0000313" key="3">
    <source>
        <dbReference type="Proteomes" id="UP001430306"/>
    </source>
</evidence>
<keyword evidence="1" id="KW-0812">Transmembrane</keyword>
<keyword evidence="1" id="KW-1133">Transmembrane helix</keyword>
<gene>
    <name evidence="2" type="ORF">LOC71_11205</name>
</gene>
<comment type="caution">
    <text evidence="2">The sequence shown here is derived from an EMBL/GenBank/DDBJ whole genome shotgun (WGS) entry which is preliminary data.</text>
</comment>